<protein>
    <submittedName>
        <fullName evidence="5">Inducibility protein 3</fullName>
    </submittedName>
</protein>
<dbReference type="PROSITE" id="PS50002">
    <property type="entry name" value="SH3"/>
    <property type="match status" value="1"/>
</dbReference>
<feature type="region of interest" description="Disordered" evidence="3">
    <location>
        <begin position="179"/>
        <end position="228"/>
    </location>
</feature>
<dbReference type="PANTHER" id="PTHR45929">
    <property type="entry name" value="JAK PATHWAY SIGNAL TRANSDUCTION ADAPTOR MOLECULE"/>
    <property type="match status" value="1"/>
</dbReference>
<reference evidence="5 6" key="1">
    <citation type="journal article" date="2018" name="BMC Genomics">
        <title>Comparative genome analyses reveal sequence features reflecting distinct modes of host-adaptation between dicot and monocot powdery mildew.</title>
        <authorList>
            <person name="Wu Y."/>
            <person name="Ma X."/>
            <person name="Pan Z."/>
            <person name="Kale S.D."/>
            <person name="Song Y."/>
            <person name="King H."/>
            <person name="Zhang Q."/>
            <person name="Presley C."/>
            <person name="Deng X."/>
            <person name="Wei C.I."/>
            <person name="Xiao S."/>
        </authorList>
    </citation>
    <scope>NUCLEOTIDE SEQUENCE [LARGE SCALE GENOMIC DNA]</scope>
    <source>
        <strain evidence="5">UMSG2</strain>
    </source>
</reference>
<dbReference type="CDD" id="cd00174">
    <property type="entry name" value="SH3"/>
    <property type="match status" value="1"/>
</dbReference>
<feature type="compositionally biased region" description="Polar residues" evidence="3">
    <location>
        <begin position="204"/>
        <end position="220"/>
    </location>
</feature>
<dbReference type="OrthoDB" id="6250593at2759"/>
<dbReference type="SMART" id="SM00326">
    <property type="entry name" value="SH3"/>
    <property type="match status" value="1"/>
</dbReference>
<evidence type="ECO:0000256" key="3">
    <source>
        <dbReference type="SAM" id="MobiDB-lite"/>
    </source>
</evidence>
<dbReference type="STRING" id="212602.A0A420HFU8"/>
<dbReference type="PANTHER" id="PTHR45929:SF7">
    <property type="entry name" value="LAS SEVENTEEN-BINDING PROTEIN 1"/>
    <property type="match status" value="1"/>
</dbReference>
<name>A0A420HFU8_9PEZI</name>
<evidence type="ECO:0000256" key="2">
    <source>
        <dbReference type="PROSITE-ProRule" id="PRU00192"/>
    </source>
</evidence>
<evidence type="ECO:0000259" key="4">
    <source>
        <dbReference type="PROSITE" id="PS50002"/>
    </source>
</evidence>
<gene>
    <name evidence="5" type="ORF">OnM2_082025</name>
</gene>
<comment type="caution">
    <text evidence="5">The sequence shown here is derived from an EMBL/GenBank/DDBJ whole genome shotgun (WGS) entry which is preliminary data.</text>
</comment>
<dbReference type="Pfam" id="PF14604">
    <property type="entry name" value="SH3_9"/>
    <property type="match status" value="1"/>
</dbReference>
<feature type="compositionally biased region" description="Pro residues" evidence="3">
    <location>
        <begin position="90"/>
        <end position="100"/>
    </location>
</feature>
<dbReference type="AlphaFoldDB" id="A0A420HFU8"/>
<dbReference type="Gene3D" id="2.30.30.40">
    <property type="entry name" value="SH3 Domains"/>
    <property type="match status" value="1"/>
</dbReference>
<dbReference type="PRINTS" id="PR00452">
    <property type="entry name" value="SH3DOMAIN"/>
</dbReference>
<accession>A0A420HFU8</accession>
<feature type="compositionally biased region" description="Polar residues" evidence="3">
    <location>
        <begin position="63"/>
        <end position="72"/>
    </location>
</feature>
<dbReference type="SUPFAM" id="SSF50044">
    <property type="entry name" value="SH3-domain"/>
    <property type="match status" value="1"/>
</dbReference>
<evidence type="ECO:0000313" key="5">
    <source>
        <dbReference type="EMBL" id="RKF56332.1"/>
    </source>
</evidence>
<feature type="domain" description="SH3" evidence="4">
    <location>
        <begin position="106"/>
        <end position="165"/>
    </location>
</feature>
<keyword evidence="6" id="KW-1185">Reference proteome</keyword>
<keyword evidence="1 2" id="KW-0728">SH3 domain</keyword>
<evidence type="ECO:0000256" key="1">
    <source>
        <dbReference type="ARBA" id="ARBA00022443"/>
    </source>
</evidence>
<proteinExistence type="predicted"/>
<dbReference type="Proteomes" id="UP000286134">
    <property type="component" value="Unassembled WGS sequence"/>
</dbReference>
<sequence length="258" mass="27801">MSASEERQRIININRSLRTIKNELESLAERGAISDDVYDTIMSALPAESPLNSTSARGNITKSNNVVASTPSPAEPPSLAMGNLSLDNNPAPPSPVPAPTSAPTKVEIARATALYRYAEQGDCNFEMGDILSVYEYMNQDWWLGKNLRTGQEGVFPQNYVQRMPNFSHGSYANEKGNMYQNGFPPPYQQQMQPSAPPQSGPVNPYNSSVPPMQVAEQPTDSKLGKGGEMGKKFGKKLGNAAIFGAGATIGGNIVNSIF</sequence>
<dbReference type="InterPro" id="IPR050670">
    <property type="entry name" value="STAM"/>
</dbReference>
<dbReference type="EMBL" id="MCFK01008225">
    <property type="protein sequence ID" value="RKF56332.1"/>
    <property type="molecule type" value="Genomic_DNA"/>
</dbReference>
<organism evidence="5 6">
    <name type="scientific">Erysiphe neolycopersici</name>
    <dbReference type="NCBI Taxonomy" id="212602"/>
    <lineage>
        <taxon>Eukaryota</taxon>
        <taxon>Fungi</taxon>
        <taxon>Dikarya</taxon>
        <taxon>Ascomycota</taxon>
        <taxon>Pezizomycotina</taxon>
        <taxon>Leotiomycetes</taxon>
        <taxon>Erysiphales</taxon>
        <taxon>Erysiphaceae</taxon>
        <taxon>Erysiphe</taxon>
    </lineage>
</organism>
<dbReference type="InterPro" id="IPR036028">
    <property type="entry name" value="SH3-like_dom_sf"/>
</dbReference>
<dbReference type="InterPro" id="IPR001452">
    <property type="entry name" value="SH3_domain"/>
</dbReference>
<evidence type="ECO:0000313" key="6">
    <source>
        <dbReference type="Proteomes" id="UP000286134"/>
    </source>
</evidence>
<feature type="region of interest" description="Disordered" evidence="3">
    <location>
        <begin position="63"/>
        <end position="103"/>
    </location>
</feature>